<comment type="caution">
    <text evidence="1">The sequence shown here is derived from an EMBL/GenBank/DDBJ whole genome shotgun (WGS) entry which is preliminary data.</text>
</comment>
<proteinExistence type="predicted"/>
<gene>
    <name evidence="1" type="ORF">EM808_25000</name>
</gene>
<evidence type="ECO:0000313" key="1">
    <source>
        <dbReference type="EMBL" id="RVT57203.1"/>
    </source>
</evidence>
<evidence type="ECO:0000313" key="2">
    <source>
        <dbReference type="Proteomes" id="UP000288024"/>
    </source>
</evidence>
<name>A0A3S2UTS4_9BACI</name>
<reference evidence="1 2" key="1">
    <citation type="submission" date="2019-01" db="EMBL/GenBank/DDBJ databases">
        <title>Bacillus sp. M5HDSG1-1, whole genome shotgun sequence.</title>
        <authorList>
            <person name="Tuo L."/>
        </authorList>
    </citation>
    <scope>NUCLEOTIDE SEQUENCE [LARGE SCALE GENOMIC DNA]</scope>
    <source>
        <strain evidence="1 2">M5HDSG1-1</strain>
    </source>
</reference>
<sequence>MGFINQDVNIQAAKLYTDAFILYNIQNMGTIGLIAIDSIN</sequence>
<dbReference type="EMBL" id="RZTZ01000018">
    <property type="protein sequence ID" value="RVT57203.1"/>
    <property type="molecule type" value="Genomic_DNA"/>
</dbReference>
<dbReference type="Proteomes" id="UP000288024">
    <property type="component" value="Unassembled WGS sequence"/>
</dbReference>
<accession>A0A3S2UTS4</accession>
<organism evidence="1 2">
    <name type="scientific">Niallia taxi</name>
    <dbReference type="NCBI Taxonomy" id="2499688"/>
    <lineage>
        <taxon>Bacteria</taxon>
        <taxon>Bacillati</taxon>
        <taxon>Bacillota</taxon>
        <taxon>Bacilli</taxon>
        <taxon>Bacillales</taxon>
        <taxon>Bacillaceae</taxon>
        <taxon>Niallia</taxon>
    </lineage>
</organism>
<protein>
    <submittedName>
        <fullName evidence="1">Uncharacterized protein</fullName>
    </submittedName>
</protein>
<keyword evidence="2" id="KW-1185">Reference proteome</keyword>
<dbReference type="AlphaFoldDB" id="A0A3S2UTS4"/>